<feature type="transmembrane region" description="Helical" evidence="1">
    <location>
        <begin position="12"/>
        <end position="30"/>
    </location>
</feature>
<dbReference type="EMBL" id="WVUK01000042">
    <property type="protein sequence ID" value="KAF7496035.1"/>
    <property type="molecule type" value="Genomic_DNA"/>
</dbReference>
<feature type="transmembrane region" description="Helical" evidence="1">
    <location>
        <begin position="154"/>
        <end position="176"/>
    </location>
</feature>
<dbReference type="EnsemblMetazoa" id="SSS_4786s_mrna">
    <property type="protein sequence ID" value="KAF7496035.1"/>
    <property type="gene ID" value="SSS_4786"/>
</dbReference>
<reference evidence="3" key="3">
    <citation type="submission" date="2022-06" db="UniProtKB">
        <authorList>
            <consortium name="EnsemblMetazoa"/>
        </authorList>
    </citation>
    <scope>IDENTIFICATION</scope>
</reference>
<proteinExistence type="predicted"/>
<keyword evidence="1" id="KW-0472">Membrane</keyword>
<evidence type="ECO:0000313" key="2">
    <source>
        <dbReference type="EMBL" id="KAF7496035.1"/>
    </source>
</evidence>
<reference evidence="4" key="1">
    <citation type="journal article" date="2020" name="PLoS Negl. Trop. Dis.">
        <title>High-quality nuclear genome for Sarcoptes scabiei-A critical resource for a neglected parasite.</title>
        <authorList>
            <person name="Korhonen P.K."/>
            <person name="Gasser R.B."/>
            <person name="Ma G."/>
            <person name="Wang T."/>
            <person name="Stroehlein A.J."/>
            <person name="Young N.D."/>
            <person name="Ang C.S."/>
            <person name="Fernando D.D."/>
            <person name="Lu H.C."/>
            <person name="Taylor S."/>
            <person name="Reynolds S.L."/>
            <person name="Mofiz E."/>
            <person name="Najaraj S.H."/>
            <person name="Gowda H."/>
            <person name="Madugundu A."/>
            <person name="Renuse S."/>
            <person name="Holt D."/>
            <person name="Pandey A."/>
            <person name="Papenfuss A.T."/>
            <person name="Fischer K."/>
        </authorList>
    </citation>
    <scope>NUCLEOTIDE SEQUENCE [LARGE SCALE GENOMIC DNA]</scope>
</reference>
<feature type="transmembrane region" description="Helical" evidence="1">
    <location>
        <begin position="109"/>
        <end position="134"/>
    </location>
</feature>
<keyword evidence="1" id="KW-1133">Transmembrane helix</keyword>
<accession>A0A834VHG2</accession>
<dbReference type="Proteomes" id="UP000070412">
    <property type="component" value="Unassembled WGS sequence"/>
</dbReference>
<evidence type="ECO:0000256" key="1">
    <source>
        <dbReference type="SAM" id="Phobius"/>
    </source>
</evidence>
<gene>
    <name evidence="2" type="ORF">SSS_4786</name>
</gene>
<keyword evidence="1" id="KW-0812">Transmembrane</keyword>
<organism evidence="2">
    <name type="scientific">Sarcoptes scabiei</name>
    <name type="common">Itch mite</name>
    <name type="synonym">Acarus scabiei</name>
    <dbReference type="NCBI Taxonomy" id="52283"/>
    <lineage>
        <taxon>Eukaryota</taxon>
        <taxon>Metazoa</taxon>
        <taxon>Ecdysozoa</taxon>
        <taxon>Arthropoda</taxon>
        <taxon>Chelicerata</taxon>
        <taxon>Arachnida</taxon>
        <taxon>Acari</taxon>
        <taxon>Acariformes</taxon>
        <taxon>Sarcoptiformes</taxon>
        <taxon>Astigmata</taxon>
        <taxon>Psoroptidia</taxon>
        <taxon>Sarcoptoidea</taxon>
        <taxon>Sarcoptidae</taxon>
        <taxon>Sarcoptinae</taxon>
        <taxon>Sarcoptes</taxon>
    </lineage>
</organism>
<reference evidence="2" key="2">
    <citation type="submission" date="2020-01" db="EMBL/GenBank/DDBJ databases">
        <authorList>
            <person name="Korhonen P.K.K."/>
            <person name="Guangxu M.G."/>
            <person name="Wang T.W."/>
            <person name="Stroehlein A.J.S."/>
            <person name="Young N.D."/>
            <person name="Ang C.-S.A."/>
            <person name="Fernando D.W.F."/>
            <person name="Lu H.L."/>
            <person name="Taylor S.T."/>
            <person name="Ehtesham M.E.M."/>
            <person name="Najaraj S.H.N."/>
            <person name="Harsha G.H.G."/>
            <person name="Madugundu A.M."/>
            <person name="Renuse S.R."/>
            <person name="Holt D.H."/>
            <person name="Pandey A.P."/>
            <person name="Papenfuss A.P."/>
            <person name="Gasser R.B.G."/>
            <person name="Fischer K.F."/>
        </authorList>
    </citation>
    <scope>NUCLEOTIDE SEQUENCE</scope>
    <source>
        <strain evidence="2">SSS_KF_BRIS2020</strain>
    </source>
</reference>
<keyword evidence="4" id="KW-1185">Reference proteome</keyword>
<evidence type="ECO:0000313" key="3">
    <source>
        <dbReference type="EnsemblMetazoa" id="KAF7496035.1"/>
    </source>
</evidence>
<dbReference type="AlphaFoldDB" id="A0A834VHG2"/>
<protein>
    <submittedName>
        <fullName evidence="2 3">Uncharacterized protein</fullName>
    </submittedName>
</protein>
<sequence length="231" mass="26677">MCLSNCFGPRCFVLALQTMMILVLLFYLFGTSKHHLIRIILFKTGTILDLLKEFSTPIANGLISSIYNETKDLVIDLDRNDTESIEKNMNITIEYTNLIDQEKSRQTTCWILIFLHFYGIFVTMLSSWIGLAIYQLANGLYLAFVIAKLSKTGNLLYVIDIIIYSSLLWHCFCLILNDCTLNVFRTLRSSILESQSSLTRSKSRIEYRPSEWIGHYHSHPKSLILHNEKCC</sequence>
<evidence type="ECO:0000313" key="4">
    <source>
        <dbReference type="Proteomes" id="UP000070412"/>
    </source>
</evidence>
<name>A0A834VHG2_SARSC</name>